<dbReference type="RefSeq" id="WP_063975329.1">
    <property type="nucleotide sequence ID" value="NZ_LQWZ01000035.1"/>
</dbReference>
<comment type="function">
    <text evidence="5 6">Structural component of flagellum, the bacterial motility apparatus. Part of the rod structure of flagellar basal body.</text>
</comment>
<dbReference type="EMBL" id="LQWZ01000035">
    <property type="protein sequence ID" value="OAH53755.1"/>
    <property type="molecule type" value="Genomic_DNA"/>
</dbReference>
<evidence type="ECO:0000259" key="7">
    <source>
        <dbReference type="Pfam" id="PF00460"/>
    </source>
</evidence>
<dbReference type="GO" id="GO:0071978">
    <property type="term" value="P:bacterial-type flagellum-dependent swarming motility"/>
    <property type="evidence" value="ECO:0007669"/>
    <property type="project" value="TreeGrafter"/>
</dbReference>
<comment type="subcellular location">
    <subcellularLocation>
        <location evidence="1 6">Bacterial flagellum basal body</location>
    </subcellularLocation>
</comment>
<evidence type="ECO:0000313" key="8">
    <source>
        <dbReference type="EMBL" id="OAH53755.1"/>
    </source>
</evidence>
<comment type="subunit">
    <text evidence="6">The basal body constitutes a major portion of the flagellar organelle and consists of a number of rings mounted on a central rod.</text>
</comment>
<gene>
    <name evidence="8" type="ORF">AWH48_10790</name>
</gene>
<organism evidence="8 9">
    <name type="scientific">Domibacillus aminovorans</name>
    <dbReference type="NCBI Taxonomy" id="29332"/>
    <lineage>
        <taxon>Bacteria</taxon>
        <taxon>Bacillati</taxon>
        <taxon>Bacillota</taxon>
        <taxon>Bacilli</taxon>
        <taxon>Bacillales</taxon>
        <taxon>Bacillaceae</taxon>
        <taxon>Domibacillus</taxon>
    </lineage>
</organism>
<protein>
    <recommendedName>
        <fullName evidence="3 6">Flagellar basal body rod protein FlgB</fullName>
    </recommendedName>
</protein>
<keyword evidence="8" id="KW-0282">Flagellum</keyword>
<comment type="caution">
    <text evidence="8">The sequence shown here is derived from an EMBL/GenBank/DDBJ whole genome shotgun (WGS) entry which is preliminary data.</text>
</comment>
<evidence type="ECO:0000256" key="4">
    <source>
        <dbReference type="ARBA" id="ARBA00023143"/>
    </source>
</evidence>
<dbReference type="Proteomes" id="UP000077271">
    <property type="component" value="Unassembled WGS sequence"/>
</dbReference>
<dbReference type="InterPro" id="IPR006300">
    <property type="entry name" value="FlgB"/>
</dbReference>
<dbReference type="PANTHER" id="PTHR30435:SF12">
    <property type="entry name" value="FLAGELLAR BASAL BODY ROD PROTEIN FLGB"/>
    <property type="match status" value="1"/>
</dbReference>
<proteinExistence type="inferred from homology"/>
<keyword evidence="8" id="KW-0966">Cell projection</keyword>
<keyword evidence="8" id="KW-0969">Cilium</keyword>
<dbReference type="PIRSF" id="PIRSF002889">
    <property type="entry name" value="Rod_FlgB"/>
    <property type="match status" value="1"/>
</dbReference>
<reference evidence="8 9" key="1">
    <citation type="submission" date="2016-01" db="EMBL/GenBank/DDBJ databases">
        <title>Investigation of taxonomic status of Bacillus aminovorans.</title>
        <authorList>
            <person name="Verma A."/>
            <person name="Pal Y."/>
            <person name="Krishnamurthi S."/>
        </authorList>
    </citation>
    <scope>NUCLEOTIDE SEQUENCE [LARGE SCALE GENOMIC DNA]</scope>
    <source>
        <strain evidence="8 9">DSM 4337</strain>
    </source>
</reference>
<evidence type="ECO:0000313" key="9">
    <source>
        <dbReference type="Proteomes" id="UP000077271"/>
    </source>
</evidence>
<dbReference type="Pfam" id="PF00460">
    <property type="entry name" value="Flg_bb_rod"/>
    <property type="match status" value="1"/>
</dbReference>
<dbReference type="GO" id="GO:0030694">
    <property type="term" value="C:bacterial-type flagellum basal body, rod"/>
    <property type="evidence" value="ECO:0007669"/>
    <property type="project" value="InterPro"/>
</dbReference>
<dbReference type="PROSITE" id="PS00588">
    <property type="entry name" value="FLAGELLA_BB_ROD"/>
    <property type="match status" value="1"/>
</dbReference>
<dbReference type="PANTHER" id="PTHR30435">
    <property type="entry name" value="FLAGELLAR PROTEIN"/>
    <property type="match status" value="1"/>
</dbReference>
<keyword evidence="4 6" id="KW-0975">Bacterial flagellum</keyword>
<dbReference type="AlphaFoldDB" id="A0A177KLH3"/>
<dbReference type="InterPro" id="IPR019776">
    <property type="entry name" value="Flagellar_basal_body_rod_CS"/>
</dbReference>
<comment type="similarity">
    <text evidence="2 6">Belongs to the flagella basal body rod proteins family.</text>
</comment>
<evidence type="ECO:0000256" key="5">
    <source>
        <dbReference type="ARBA" id="ARBA00024934"/>
    </source>
</evidence>
<dbReference type="InterPro" id="IPR001444">
    <property type="entry name" value="Flag_bb_rod_N"/>
</dbReference>
<evidence type="ECO:0000256" key="3">
    <source>
        <dbReference type="ARBA" id="ARBA00014376"/>
    </source>
</evidence>
<accession>A0A177KLH3</accession>
<dbReference type="OrthoDB" id="9792068at2"/>
<sequence>MNLFSNSITSLEHGLNYASLQQKAIANNIANVDTPNYKSQEVSFKQILEKKSDSLQANRTNERHFTFSSTSDGTIIAKRNLSYNESGNNVDIDQEMSDLATNQIYYNALTDRLSSKFSSLSNVIRGGR</sequence>
<dbReference type="NCBIfam" id="TIGR01396">
    <property type="entry name" value="FlgB"/>
    <property type="match status" value="1"/>
</dbReference>
<evidence type="ECO:0000256" key="1">
    <source>
        <dbReference type="ARBA" id="ARBA00004117"/>
    </source>
</evidence>
<evidence type="ECO:0000256" key="6">
    <source>
        <dbReference type="PIRNR" id="PIRNR002889"/>
    </source>
</evidence>
<feature type="domain" description="Flagellar basal body rod protein N-terminal" evidence="7">
    <location>
        <begin position="12"/>
        <end position="38"/>
    </location>
</feature>
<evidence type="ECO:0000256" key="2">
    <source>
        <dbReference type="ARBA" id="ARBA00009677"/>
    </source>
</evidence>
<name>A0A177KLH3_9BACI</name>